<proteinExistence type="inferred from homology"/>
<keyword evidence="2" id="KW-0805">Transcription regulation</keyword>
<organism evidence="5 6">
    <name type="scientific">Faecalitalea cylindroides</name>
    <dbReference type="NCBI Taxonomy" id="39483"/>
    <lineage>
        <taxon>Bacteria</taxon>
        <taxon>Bacillati</taxon>
        <taxon>Bacillota</taxon>
        <taxon>Erysipelotrichia</taxon>
        <taxon>Erysipelotrichales</taxon>
        <taxon>Erysipelotrichaceae</taxon>
        <taxon>Faecalitalea</taxon>
    </lineage>
</organism>
<evidence type="ECO:0000256" key="4">
    <source>
        <dbReference type="ARBA" id="ARBA00023163"/>
    </source>
</evidence>
<dbReference type="GO" id="GO:0003677">
    <property type="term" value="F:DNA binding"/>
    <property type="evidence" value="ECO:0007669"/>
    <property type="project" value="UniProtKB-KW"/>
</dbReference>
<evidence type="ECO:0000313" key="5">
    <source>
        <dbReference type="EMBL" id="MDC0828681.1"/>
    </source>
</evidence>
<gene>
    <name evidence="5" type="ORF">POG00_08140</name>
</gene>
<evidence type="ECO:0000313" key="6">
    <source>
        <dbReference type="Proteomes" id="UP001220658"/>
    </source>
</evidence>
<sequence length="121" mass="14160">MLLDKLTKRENLVMSILWNNNNSLSAAEIKELCEEEISIYTVQQVLQRLLKKGYIKVAEIVQNNKSFMRKYVPVLTQTKYISSFINKKTSFELASNYIETTNDIQELNALEQLIKQKKEEL</sequence>
<dbReference type="RefSeq" id="WP_195191523.1">
    <property type="nucleotide sequence ID" value="NZ_JADMUL010000023.1"/>
</dbReference>
<dbReference type="EMBL" id="JAQNCK010000022">
    <property type="protein sequence ID" value="MDC0828681.1"/>
    <property type="molecule type" value="Genomic_DNA"/>
</dbReference>
<dbReference type="GO" id="GO:0045892">
    <property type="term" value="P:negative regulation of DNA-templated transcription"/>
    <property type="evidence" value="ECO:0007669"/>
    <property type="project" value="InterPro"/>
</dbReference>
<protein>
    <submittedName>
        <fullName evidence="5">BlaI/MecI/CopY family transcriptional regulator</fullName>
    </submittedName>
</protein>
<dbReference type="AlphaFoldDB" id="A0AAW6FUJ2"/>
<dbReference type="Proteomes" id="UP001220658">
    <property type="component" value="Unassembled WGS sequence"/>
</dbReference>
<comment type="caution">
    <text evidence="5">The sequence shown here is derived from an EMBL/GenBank/DDBJ whole genome shotgun (WGS) entry which is preliminary data.</text>
</comment>
<reference evidence="5" key="1">
    <citation type="submission" date="2023-01" db="EMBL/GenBank/DDBJ databases">
        <title>Human gut microbiome strain richness.</title>
        <authorList>
            <person name="Chen-Liaw A."/>
        </authorList>
    </citation>
    <scope>NUCLEOTIDE SEQUENCE</scope>
    <source>
        <strain evidence="5">D55st1_G4_D55t1_190419</strain>
    </source>
</reference>
<evidence type="ECO:0000256" key="2">
    <source>
        <dbReference type="ARBA" id="ARBA00023015"/>
    </source>
</evidence>
<keyword evidence="4" id="KW-0804">Transcription</keyword>
<evidence type="ECO:0000256" key="1">
    <source>
        <dbReference type="ARBA" id="ARBA00011046"/>
    </source>
</evidence>
<dbReference type="GeneID" id="79876160"/>
<dbReference type="SUPFAM" id="SSF46785">
    <property type="entry name" value="Winged helix' DNA-binding domain"/>
    <property type="match status" value="1"/>
</dbReference>
<keyword evidence="3" id="KW-0238">DNA-binding</keyword>
<dbReference type="Pfam" id="PF03965">
    <property type="entry name" value="Penicillinase_R"/>
    <property type="match status" value="1"/>
</dbReference>
<comment type="similarity">
    <text evidence="1">Belongs to the BlaI transcriptional regulatory family.</text>
</comment>
<accession>A0AAW6FUJ2</accession>
<dbReference type="InterPro" id="IPR036390">
    <property type="entry name" value="WH_DNA-bd_sf"/>
</dbReference>
<dbReference type="InterPro" id="IPR005650">
    <property type="entry name" value="BlaI_family"/>
</dbReference>
<name>A0AAW6FUJ2_9FIRM</name>
<dbReference type="Gene3D" id="1.10.10.10">
    <property type="entry name" value="Winged helix-like DNA-binding domain superfamily/Winged helix DNA-binding domain"/>
    <property type="match status" value="1"/>
</dbReference>
<dbReference type="InterPro" id="IPR036388">
    <property type="entry name" value="WH-like_DNA-bd_sf"/>
</dbReference>
<evidence type="ECO:0000256" key="3">
    <source>
        <dbReference type="ARBA" id="ARBA00023125"/>
    </source>
</evidence>